<evidence type="ECO:0000256" key="1">
    <source>
        <dbReference type="ARBA" id="ARBA00004123"/>
    </source>
</evidence>
<accession>A0A8H3R249</accession>
<dbReference type="InterPro" id="IPR056875">
    <property type="entry name" value="MCM8/REC_WHD"/>
</dbReference>
<dbReference type="GO" id="GO:0006310">
    <property type="term" value="P:DNA recombination"/>
    <property type="evidence" value="ECO:0007669"/>
    <property type="project" value="UniProtKB-ARBA"/>
</dbReference>
<name>A0A8H3R249_9GLOM</name>
<gene>
    <name evidence="9" type="ORF">RCL2_002756000</name>
</gene>
<evidence type="ECO:0000313" key="10">
    <source>
        <dbReference type="Proteomes" id="UP000615446"/>
    </source>
</evidence>
<dbReference type="InterPro" id="IPR027417">
    <property type="entry name" value="P-loop_NTPase"/>
</dbReference>
<keyword evidence="9" id="KW-0378">Hydrolase</keyword>
<proteinExistence type="inferred from homology"/>
<comment type="caution">
    <text evidence="9">The sequence shown here is derived from an EMBL/GenBank/DDBJ whole genome shotgun (WGS) entry which is preliminary data.</text>
</comment>
<dbReference type="SUPFAM" id="SSF52540">
    <property type="entry name" value="P-loop containing nucleoside triphosphate hydrolases"/>
    <property type="match status" value="1"/>
</dbReference>
<keyword evidence="6" id="KW-0539">Nucleus</keyword>
<dbReference type="EMBL" id="BLAL01000297">
    <property type="protein sequence ID" value="GET01136.1"/>
    <property type="molecule type" value="Genomic_DNA"/>
</dbReference>
<dbReference type="GO" id="GO:0006279">
    <property type="term" value="P:premeiotic DNA replication"/>
    <property type="evidence" value="ECO:0007669"/>
    <property type="project" value="UniProtKB-ARBA"/>
</dbReference>
<organism evidence="9 10">
    <name type="scientific">Rhizophagus clarus</name>
    <dbReference type="NCBI Taxonomy" id="94130"/>
    <lineage>
        <taxon>Eukaryota</taxon>
        <taxon>Fungi</taxon>
        <taxon>Fungi incertae sedis</taxon>
        <taxon>Mucoromycota</taxon>
        <taxon>Glomeromycotina</taxon>
        <taxon>Glomeromycetes</taxon>
        <taxon>Glomerales</taxon>
        <taxon>Glomeraceae</taxon>
        <taxon>Rhizophagus</taxon>
    </lineage>
</organism>
<sequence>MNNKNQNPTNFDKDYEPDISNVLQNTFVGENDENQEPVTTFNDLTENNIGKKVSIRGLVTHASGIKLFTLEVSFRCVECQEIQTLGYNNGGRYYYLPLKCKSGCKSKQFDPIIPTMEFSEKEENTTFTYLNKFRMQEVWNESKKEYIDDNFPKIIDCEVRNDLVDKAKPGDFVFVKGKLQVHEISETNNKNNKGSSMMHHLYIDIMEIKKVSISDLYVESDKTEENIFSLRDLYNIKQVTTTTNDLFKRIVNSFCPSVYGHEIVKAGILLSIFGKDDNGTIHILIVGDPGTDKVDLLLAANSMSPNTVFTPINRGDESLILPALKYDRYFNEWILEAGSLALSNKGICRIDDFEKIGKFDALAEAITRKSYFVGKYGVKCSLKTQSNIIASANPVDGHYNKNKTLSENLNVNNSLLSNFDLVFLLLDVPDEEMDSYLSERVMTVHSGLCPEDRSQRYVSTIYRNCTTDIPLSERLKCGFDDENMEILPIEFIQKYVAYAHRYVHPRLSEESRKMIKLFYVNMGRKYLSMDETNITIRQLETMIKLAQARARMELRDIVTCSDVEEVAEIIEFCLFRIQRDELGNSRSHSRKGGRSGKQNEARRFLGELQKQRNAKGCDIFTIQEMQQIATDNRIQFDNFQGFIDYLNEQSLLLKKGPGTFQLRS</sequence>
<dbReference type="OrthoDB" id="7462577at2759"/>
<dbReference type="Gene3D" id="2.40.50.140">
    <property type="entry name" value="Nucleic acid-binding proteins"/>
    <property type="match status" value="1"/>
</dbReference>
<dbReference type="InterPro" id="IPR031327">
    <property type="entry name" value="MCM"/>
</dbReference>
<dbReference type="CDD" id="cd22247">
    <property type="entry name" value="MCM8_WHD"/>
    <property type="match status" value="1"/>
</dbReference>
<dbReference type="GO" id="GO:0031261">
    <property type="term" value="C:DNA replication preinitiation complex"/>
    <property type="evidence" value="ECO:0007669"/>
    <property type="project" value="UniProtKB-ARBA"/>
</dbReference>
<dbReference type="Proteomes" id="UP000615446">
    <property type="component" value="Unassembled WGS sequence"/>
</dbReference>
<dbReference type="GO" id="GO:0005656">
    <property type="term" value="C:nuclear pre-replicative complex"/>
    <property type="evidence" value="ECO:0007669"/>
    <property type="project" value="UniProtKB-ARBA"/>
</dbReference>
<dbReference type="PRINTS" id="PR01657">
    <property type="entry name" value="MCMFAMILY"/>
</dbReference>
<evidence type="ECO:0000313" key="9">
    <source>
        <dbReference type="EMBL" id="GET01136.1"/>
    </source>
</evidence>
<reference evidence="9" key="1">
    <citation type="submission" date="2019-10" db="EMBL/GenBank/DDBJ databases">
        <title>Conservation and host-specific expression of non-tandemly repeated heterogenous ribosome RNA gene in arbuscular mycorrhizal fungi.</title>
        <authorList>
            <person name="Maeda T."/>
            <person name="Kobayashi Y."/>
            <person name="Nakagawa T."/>
            <person name="Ezawa T."/>
            <person name="Yamaguchi K."/>
            <person name="Bino T."/>
            <person name="Nishimoto Y."/>
            <person name="Shigenobu S."/>
            <person name="Kawaguchi M."/>
        </authorList>
    </citation>
    <scope>NUCLEOTIDE SEQUENCE</scope>
    <source>
        <strain evidence="9">HR1</strain>
    </source>
</reference>
<comment type="similarity">
    <text evidence="2 7">Belongs to the MCM family.</text>
</comment>
<dbReference type="Pfam" id="PF17207">
    <property type="entry name" value="MCM_OB"/>
    <property type="match status" value="1"/>
</dbReference>
<dbReference type="GO" id="GO:0017116">
    <property type="term" value="F:single-stranded DNA helicase activity"/>
    <property type="evidence" value="ECO:0007669"/>
    <property type="project" value="TreeGrafter"/>
</dbReference>
<dbReference type="PANTHER" id="PTHR11630">
    <property type="entry name" value="DNA REPLICATION LICENSING FACTOR MCM FAMILY MEMBER"/>
    <property type="match status" value="1"/>
</dbReference>
<dbReference type="GO" id="GO:0042555">
    <property type="term" value="C:MCM complex"/>
    <property type="evidence" value="ECO:0007669"/>
    <property type="project" value="UniProtKB-ARBA"/>
</dbReference>
<dbReference type="InterPro" id="IPR033762">
    <property type="entry name" value="MCM_OB"/>
</dbReference>
<dbReference type="InterPro" id="IPR001208">
    <property type="entry name" value="MCM_dom"/>
</dbReference>
<dbReference type="PANTHER" id="PTHR11630:SF47">
    <property type="entry name" value="DNA HELICASE MCM8"/>
    <property type="match status" value="1"/>
</dbReference>
<comment type="subcellular location">
    <subcellularLocation>
        <location evidence="1">Nucleus</location>
    </subcellularLocation>
</comment>
<keyword evidence="9" id="KW-0347">Helicase</keyword>
<dbReference type="InterPro" id="IPR041562">
    <property type="entry name" value="MCM_lid"/>
</dbReference>
<dbReference type="GO" id="GO:0005524">
    <property type="term" value="F:ATP binding"/>
    <property type="evidence" value="ECO:0007669"/>
    <property type="project" value="UniProtKB-KW"/>
</dbReference>
<keyword evidence="3 7" id="KW-0547">Nucleotide-binding</keyword>
<dbReference type="Gene3D" id="2.20.28.10">
    <property type="match status" value="1"/>
</dbReference>
<dbReference type="GO" id="GO:0043596">
    <property type="term" value="C:nuclear replication fork"/>
    <property type="evidence" value="ECO:0007669"/>
    <property type="project" value="UniProtKB-ARBA"/>
</dbReference>
<dbReference type="PROSITE" id="PS50051">
    <property type="entry name" value="MCM_2"/>
    <property type="match status" value="1"/>
</dbReference>
<dbReference type="Pfam" id="PF25051">
    <property type="entry name" value="WHD_MCM8"/>
    <property type="match status" value="1"/>
</dbReference>
<dbReference type="SMART" id="SM00350">
    <property type="entry name" value="MCM"/>
    <property type="match status" value="1"/>
</dbReference>
<dbReference type="Pfam" id="PF00493">
    <property type="entry name" value="MCM"/>
    <property type="match status" value="1"/>
</dbReference>
<dbReference type="AlphaFoldDB" id="A0A8H3R249"/>
<keyword evidence="5 7" id="KW-0238">DNA-binding</keyword>
<evidence type="ECO:0000256" key="2">
    <source>
        <dbReference type="ARBA" id="ARBA00008010"/>
    </source>
</evidence>
<evidence type="ECO:0000256" key="6">
    <source>
        <dbReference type="ARBA" id="ARBA00023242"/>
    </source>
</evidence>
<evidence type="ECO:0000256" key="4">
    <source>
        <dbReference type="ARBA" id="ARBA00022840"/>
    </source>
</evidence>
<dbReference type="GO" id="GO:0003697">
    <property type="term" value="F:single-stranded DNA binding"/>
    <property type="evidence" value="ECO:0007669"/>
    <property type="project" value="TreeGrafter"/>
</dbReference>
<dbReference type="Pfam" id="PF17855">
    <property type="entry name" value="MCM_lid"/>
    <property type="match status" value="1"/>
</dbReference>
<evidence type="ECO:0000256" key="3">
    <source>
        <dbReference type="ARBA" id="ARBA00022741"/>
    </source>
</evidence>
<evidence type="ECO:0000259" key="8">
    <source>
        <dbReference type="PROSITE" id="PS50051"/>
    </source>
</evidence>
<dbReference type="Gene3D" id="3.40.50.300">
    <property type="entry name" value="P-loop containing nucleotide triphosphate hydrolases"/>
    <property type="match status" value="1"/>
</dbReference>
<keyword evidence="4 7" id="KW-0067">ATP-binding</keyword>
<dbReference type="InterPro" id="IPR012340">
    <property type="entry name" value="NA-bd_OB-fold"/>
</dbReference>
<dbReference type="SUPFAM" id="SSF50249">
    <property type="entry name" value="Nucleic acid-binding proteins"/>
    <property type="match status" value="1"/>
</dbReference>
<feature type="domain" description="MCM C-terminal AAA(+) ATPase" evidence="8">
    <location>
        <begin position="246"/>
        <end position="441"/>
    </location>
</feature>
<evidence type="ECO:0000256" key="5">
    <source>
        <dbReference type="ARBA" id="ARBA00023125"/>
    </source>
</evidence>
<protein>
    <submittedName>
        <fullName evidence="9">DNA helicase MCM8 isoform X2</fullName>
    </submittedName>
</protein>
<evidence type="ECO:0000256" key="7">
    <source>
        <dbReference type="RuleBase" id="RU004070"/>
    </source>
</evidence>